<feature type="region of interest" description="Disordered" evidence="1">
    <location>
        <begin position="1"/>
        <end position="31"/>
    </location>
</feature>
<proteinExistence type="predicted"/>
<sequence length="92" mass="10397">MDGGNGRSERKWSRRYTGSERAAVEGGNEMRQLGVLIFTEYGRSVTQNEMLTQNEGEKEGGGEVGKREMEREREGEIERQGFKPSSRPAFPN</sequence>
<comment type="caution">
    <text evidence="2">The sequence shown here is derived from an EMBL/GenBank/DDBJ whole genome shotgun (WGS) entry which is preliminary data.</text>
</comment>
<organism evidence="2 3">
    <name type="scientific">Albula glossodonta</name>
    <name type="common">roundjaw bonefish</name>
    <dbReference type="NCBI Taxonomy" id="121402"/>
    <lineage>
        <taxon>Eukaryota</taxon>
        <taxon>Metazoa</taxon>
        <taxon>Chordata</taxon>
        <taxon>Craniata</taxon>
        <taxon>Vertebrata</taxon>
        <taxon>Euteleostomi</taxon>
        <taxon>Actinopterygii</taxon>
        <taxon>Neopterygii</taxon>
        <taxon>Teleostei</taxon>
        <taxon>Albuliformes</taxon>
        <taxon>Albulidae</taxon>
        <taxon>Albula</taxon>
    </lineage>
</organism>
<protein>
    <submittedName>
        <fullName evidence="2">Uncharacterized protein</fullName>
    </submittedName>
</protein>
<reference evidence="2" key="1">
    <citation type="thesis" date="2021" institute="BYU ScholarsArchive" country="Provo, UT, USA">
        <title>Applications of and Algorithms for Genome Assembly and Genomic Analyses with an Emphasis on Marine Teleosts.</title>
        <authorList>
            <person name="Pickett B.D."/>
        </authorList>
    </citation>
    <scope>NUCLEOTIDE SEQUENCE</scope>
    <source>
        <strain evidence="2">HI-2016</strain>
    </source>
</reference>
<evidence type="ECO:0000256" key="1">
    <source>
        <dbReference type="SAM" id="MobiDB-lite"/>
    </source>
</evidence>
<name>A0A8T2NZC3_9TELE</name>
<dbReference type="AlphaFoldDB" id="A0A8T2NZC3"/>
<feature type="compositionally biased region" description="Basic and acidic residues" evidence="1">
    <location>
        <begin position="55"/>
        <end position="81"/>
    </location>
</feature>
<keyword evidence="3" id="KW-1185">Reference proteome</keyword>
<accession>A0A8T2NZC3</accession>
<dbReference type="EMBL" id="JAFBMS010000015">
    <property type="protein sequence ID" value="KAG9346453.1"/>
    <property type="molecule type" value="Genomic_DNA"/>
</dbReference>
<feature type="region of interest" description="Disordered" evidence="1">
    <location>
        <begin position="47"/>
        <end position="92"/>
    </location>
</feature>
<evidence type="ECO:0000313" key="3">
    <source>
        <dbReference type="Proteomes" id="UP000824540"/>
    </source>
</evidence>
<evidence type="ECO:0000313" key="2">
    <source>
        <dbReference type="EMBL" id="KAG9346453.1"/>
    </source>
</evidence>
<dbReference type="Proteomes" id="UP000824540">
    <property type="component" value="Unassembled WGS sequence"/>
</dbReference>
<gene>
    <name evidence="2" type="ORF">JZ751_006764</name>
</gene>